<feature type="transmembrane region" description="Helical" evidence="12">
    <location>
        <begin position="111"/>
        <end position="137"/>
    </location>
</feature>
<keyword evidence="4 12" id="KW-0812">Transmembrane</keyword>
<feature type="transmembrane region" description="Helical" evidence="12">
    <location>
        <begin position="157"/>
        <end position="179"/>
    </location>
</feature>
<dbReference type="GO" id="GO:0015179">
    <property type="term" value="F:L-amino acid transmembrane transporter activity"/>
    <property type="evidence" value="ECO:0007669"/>
    <property type="project" value="TreeGrafter"/>
</dbReference>
<name>A0A1S3IJ59_LINAN</name>
<evidence type="ECO:0000256" key="8">
    <source>
        <dbReference type="ARBA" id="ARBA00037101"/>
    </source>
</evidence>
<evidence type="ECO:0000313" key="14">
    <source>
        <dbReference type="Proteomes" id="UP000085678"/>
    </source>
</evidence>
<dbReference type="KEGG" id="lak:106164800"/>
<dbReference type="FunCoup" id="A0A1S3IJ59">
    <property type="interactions" value="11"/>
</dbReference>
<feature type="transmembrane region" description="Helical" evidence="12">
    <location>
        <begin position="450"/>
        <end position="472"/>
    </location>
</feature>
<feature type="transmembrane region" description="Helical" evidence="12">
    <location>
        <begin position="305"/>
        <end position="328"/>
    </location>
</feature>
<evidence type="ECO:0000256" key="7">
    <source>
        <dbReference type="ARBA" id="ARBA00023136"/>
    </source>
</evidence>
<feature type="transmembrane region" description="Helical" evidence="12">
    <location>
        <begin position="389"/>
        <end position="413"/>
    </location>
</feature>
<feature type="transmembrane region" description="Helical" evidence="12">
    <location>
        <begin position="262"/>
        <end position="284"/>
    </location>
</feature>
<dbReference type="OrthoDB" id="28208at2759"/>
<keyword evidence="7 12" id="KW-0472">Membrane</keyword>
<evidence type="ECO:0000313" key="15">
    <source>
        <dbReference type="RefSeq" id="XP_013398280.1"/>
    </source>
</evidence>
<accession>A0A1S3IJ59</accession>
<evidence type="ECO:0000256" key="11">
    <source>
        <dbReference type="SAM" id="MobiDB-lite"/>
    </source>
</evidence>
<dbReference type="PANTHER" id="PTHR22950">
    <property type="entry name" value="AMINO ACID TRANSPORTER"/>
    <property type="match status" value="1"/>
</dbReference>
<dbReference type="RefSeq" id="XP_013398280.1">
    <property type="nucleotide sequence ID" value="XM_013542826.1"/>
</dbReference>
<dbReference type="InParanoid" id="A0A1S3IJ59"/>
<gene>
    <name evidence="15" type="primary">LOC106164800</name>
</gene>
<comment type="similarity">
    <text evidence="2">Belongs to the amino acid/polyamine transporter 2 family.</text>
</comment>
<evidence type="ECO:0000256" key="9">
    <source>
        <dbReference type="ARBA" id="ARBA00040814"/>
    </source>
</evidence>
<keyword evidence="6 12" id="KW-1133">Transmembrane helix</keyword>
<dbReference type="STRING" id="7574.A0A1S3IJ59"/>
<feature type="domain" description="Amino acid transporter transmembrane" evidence="13">
    <location>
        <begin position="81"/>
        <end position="469"/>
    </location>
</feature>
<comment type="function">
    <text evidence="8">Putative sodium-dependent amino acid/proton antiporter.</text>
</comment>
<feature type="transmembrane region" description="Helical" evidence="12">
    <location>
        <begin position="199"/>
        <end position="218"/>
    </location>
</feature>
<dbReference type="InterPro" id="IPR013057">
    <property type="entry name" value="AA_transpt_TM"/>
</dbReference>
<feature type="transmembrane region" description="Helical" evidence="12">
    <location>
        <begin position="419"/>
        <end position="438"/>
    </location>
</feature>
<reference evidence="15" key="1">
    <citation type="submission" date="2025-08" db="UniProtKB">
        <authorList>
            <consortium name="RefSeq"/>
        </authorList>
    </citation>
    <scope>IDENTIFICATION</scope>
    <source>
        <tissue evidence="15">Gonads</tissue>
    </source>
</reference>
<keyword evidence="3" id="KW-0813">Transport</keyword>
<evidence type="ECO:0000256" key="2">
    <source>
        <dbReference type="ARBA" id="ARBA00008066"/>
    </source>
</evidence>
<evidence type="ECO:0000256" key="4">
    <source>
        <dbReference type="ARBA" id="ARBA00022692"/>
    </source>
</evidence>
<dbReference type="Pfam" id="PF01490">
    <property type="entry name" value="Aa_trans"/>
    <property type="match status" value="1"/>
</dbReference>
<proteinExistence type="inferred from homology"/>
<evidence type="ECO:0000259" key="13">
    <source>
        <dbReference type="Pfam" id="PF01490"/>
    </source>
</evidence>
<evidence type="ECO:0000256" key="5">
    <source>
        <dbReference type="ARBA" id="ARBA00022970"/>
    </source>
</evidence>
<dbReference type="PANTHER" id="PTHR22950:SF458">
    <property type="entry name" value="SODIUM-COUPLED NEUTRAL AMINO ACID TRANSPORTER 11-RELATED"/>
    <property type="match status" value="1"/>
</dbReference>
<sequence>MNDPGHVEIGLNENDVNKVVYYGSQEQSPQNSPAHSVASSDDDQRPLVSGGQSPLESGPSQEEPTLLSESNEEVKPIEKLSSVPAAVLNVINSIIGSGIVGMPFALKEGGIGMAVLLIIVVGVLTDYSLQLLIAAGLQSKTSTYQDVMQVAFGRPGFYLISLLQFANPFLAMTSYNIIAGDTIEKIVYRTASESVKNSVLGNRQFILFLFTIFISMPLSCYRNIAKLSKFSACAILSISFVTVFIMVRAVTMAREVPKTDDAWIFAEDGIVQAMGIITTAYLCHHNSFLIFRSLKEPTQQCWNKVVHISVGSSMVASLVFGLFGYITFTGYTQGDLLENYCYSDDYANVTRLIFTFSVMLTYPIECFVTREVIENLLFGAKQPATLLRHMLVTLALVLATGGISMVTNCLGIVLELNGALAAIPMCFILPCLSYMKISHDNGDKILQIKNIFPTIVAITGIAFSVVGLVLVLKSIVDGSAFRCSDAEEMGYCYDINQVRNSSYVSTEALIEWSNSTNK</sequence>
<evidence type="ECO:0000256" key="10">
    <source>
        <dbReference type="ARBA" id="ARBA00041723"/>
    </source>
</evidence>
<evidence type="ECO:0000256" key="12">
    <source>
        <dbReference type="SAM" id="Phobius"/>
    </source>
</evidence>
<dbReference type="GO" id="GO:0016020">
    <property type="term" value="C:membrane"/>
    <property type="evidence" value="ECO:0007669"/>
    <property type="project" value="UniProtKB-SubCell"/>
</dbReference>
<keyword evidence="14" id="KW-1185">Reference proteome</keyword>
<feature type="compositionally biased region" description="Polar residues" evidence="11">
    <location>
        <begin position="24"/>
        <end position="39"/>
    </location>
</feature>
<feature type="compositionally biased region" description="Polar residues" evidence="11">
    <location>
        <begin position="50"/>
        <end position="69"/>
    </location>
</feature>
<feature type="region of interest" description="Disordered" evidence="11">
    <location>
        <begin position="18"/>
        <end position="73"/>
    </location>
</feature>
<keyword evidence="5" id="KW-0029">Amino-acid transport</keyword>
<dbReference type="Proteomes" id="UP000085678">
    <property type="component" value="Unplaced"/>
</dbReference>
<evidence type="ECO:0000256" key="6">
    <source>
        <dbReference type="ARBA" id="ARBA00022989"/>
    </source>
</evidence>
<dbReference type="GeneID" id="106164800"/>
<evidence type="ECO:0000256" key="1">
    <source>
        <dbReference type="ARBA" id="ARBA00004141"/>
    </source>
</evidence>
<dbReference type="AlphaFoldDB" id="A0A1S3IJ59"/>
<organism evidence="14 15">
    <name type="scientific">Lingula anatina</name>
    <name type="common">Brachiopod</name>
    <name type="synonym">Lingula unguis</name>
    <dbReference type="NCBI Taxonomy" id="7574"/>
    <lineage>
        <taxon>Eukaryota</taxon>
        <taxon>Metazoa</taxon>
        <taxon>Spiralia</taxon>
        <taxon>Lophotrochozoa</taxon>
        <taxon>Brachiopoda</taxon>
        <taxon>Linguliformea</taxon>
        <taxon>Lingulata</taxon>
        <taxon>Lingulida</taxon>
        <taxon>Linguloidea</taxon>
        <taxon>Lingulidae</taxon>
        <taxon>Lingula</taxon>
    </lineage>
</organism>
<feature type="transmembrane region" description="Helical" evidence="12">
    <location>
        <begin position="85"/>
        <end position="105"/>
    </location>
</feature>
<protein>
    <recommendedName>
        <fullName evidence="9">Putative sodium-coupled neutral amino acid transporter 11</fullName>
    </recommendedName>
    <alternativeName>
        <fullName evidence="10">Solute carrier family 38 member 11</fullName>
    </alternativeName>
</protein>
<feature type="transmembrane region" description="Helical" evidence="12">
    <location>
        <begin position="230"/>
        <end position="250"/>
    </location>
</feature>
<comment type="subcellular location">
    <subcellularLocation>
        <location evidence="1">Membrane</location>
        <topology evidence="1">Multi-pass membrane protein</topology>
    </subcellularLocation>
</comment>
<evidence type="ECO:0000256" key="3">
    <source>
        <dbReference type="ARBA" id="ARBA00022448"/>
    </source>
</evidence>